<dbReference type="Proteomes" id="UP001152320">
    <property type="component" value="Unassembled WGS sequence"/>
</dbReference>
<organism evidence="1 2">
    <name type="scientific">Holothuria leucospilota</name>
    <name type="common">Black long sea cucumber</name>
    <name type="synonym">Mertensiothuria leucospilota</name>
    <dbReference type="NCBI Taxonomy" id="206669"/>
    <lineage>
        <taxon>Eukaryota</taxon>
        <taxon>Metazoa</taxon>
        <taxon>Echinodermata</taxon>
        <taxon>Eleutherozoa</taxon>
        <taxon>Echinozoa</taxon>
        <taxon>Holothuroidea</taxon>
        <taxon>Aspidochirotacea</taxon>
        <taxon>Aspidochirotida</taxon>
        <taxon>Holothuriidae</taxon>
        <taxon>Holothuria</taxon>
    </lineage>
</organism>
<evidence type="ECO:0000313" key="2">
    <source>
        <dbReference type="Proteomes" id="UP001152320"/>
    </source>
</evidence>
<sequence length="72" mass="8192">MHTVKVIKVSRWDQVLQEEDYKNILKLLSAGTLLKEVCCIFPSPPPDTLDEITLGNIVSKDLKGERTILLRQ</sequence>
<gene>
    <name evidence="1" type="ORF">HOLleu_43695</name>
</gene>
<protein>
    <submittedName>
        <fullName evidence="1">Uncharacterized protein</fullName>
    </submittedName>
</protein>
<dbReference type="EMBL" id="JAIZAY010000417">
    <property type="protein sequence ID" value="KAJ8018357.1"/>
    <property type="molecule type" value="Genomic_DNA"/>
</dbReference>
<comment type="caution">
    <text evidence="1">The sequence shown here is derived from an EMBL/GenBank/DDBJ whole genome shotgun (WGS) entry which is preliminary data.</text>
</comment>
<proteinExistence type="predicted"/>
<dbReference type="AlphaFoldDB" id="A0A9Q0YE52"/>
<reference evidence="1" key="1">
    <citation type="submission" date="2021-10" db="EMBL/GenBank/DDBJ databases">
        <title>Tropical sea cucumber genome reveals ecological adaptation and Cuvierian tubules defense mechanism.</title>
        <authorList>
            <person name="Chen T."/>
        </authorList>
    </citation>
    <scope>NUCLEOTIDE SEQUENCE</scope>
    <source>
        <strain evidence="1">Nanhai2018</strain>
        <tissue evidence="1">Muscle</tissue>
    </source>
</reference>
<accession>A0A9Q0YE52</accession>
<evidence type="ECO:0000313" key="1">
    <source>
        <dbReference type="EMBL" id="KAJ8018357.1"/>
    </source>
</evidence>
<name>A0A9Q0YE52_HOLLE</name>
<keyword evidence="2" id="KW-1185">Reference proteome</keyword>